<evidence type="ECO:0000313" key="3">
    <source>
        <dbReference type="Proteomes" id="UP001165679"/>
    </source>
</evidence>
<evidence type="ECO:0000313" key="2">
    <source>
        <dbReference type="EMBL" id="MCW3476319.1"/>
    </source>
</evidence>
<dbReference type="GO" id="GO:0006313">
    <property type="term" value="P:DNA transposition"/>
    <property type="evidence" value="ECO:0007669"/>
    <property type="project" value="InterPro"/>
</dbReference>
<dbReference type="GO" id="GO:0004803">
    <property type="term" value="F:transposase activity"/>
    <property type="evidence" value="ECO:0007669"/>
    <property type="project" value="InterPro"/>
</dbReference>
<protein>
    <submittedName>
        <fullName evidence="2">Transposase</fullName>
    </submittedName>
</protein>
<dbReference type="SUPFAM" id="SSF48295">
    <property type="entry name" value="TrpR-like"/>
    <property type="match status" value="1"/>
</dbReference>
<gene>
    <name evidence="2" type="ORF">OL599_17245</name>
</gene>
<dbReference type="AlphaFoldDB" id="A0AA41YMN7"/>
<feature type="region of interest" description="Disordered" evidence="1">
    <location>
        <begin position="81"/>
        <end position="105"/>
    </location>
</feature>
<name>A0AA41YMN7_9PROT</name>
<reference evidence="2" key="2">
    <citation type="submission" date="2022-10" db="EMBL/GenBank/DDBJ databases">
        <authorList>
            <person name="Trinh H.N."/>
        </authorList>
    </citation>
    <scope>NUCLEOTIDE SEQUENCE</scope>
    <source>
        <strain evidence="2">RN2-1</strain>
    </source>
</reference>
<reference evidence="2" key="1">
    <citation type="submission" date="2022-09" db="EMBL/GenBank/DDBJ databases">
        <title>Rhodovastum sp. nov. RN2-1 isolated from soil in Seongnam, South Korea.</title>
        <authorList>
            <person name="Le N.T."/>
        </authorList>
    </citation>
    <scope>NUCLEOTIDE SEQUENCE</scope>
    <source>
        <strain evidence="2">RN2-1</strain>
    </source>
</reference>
<evidence type="ECO:0000256" key="1">
    <source>
        <dbReference type="SAM" id="MobiDB-lite"/>
    </source>
</evidence>
<dbReference type="NCBIfam" id="NF047595">
    <property type="entry name" value="IS66_ISRel24_TnpA"/>
    <property type="match status" value="1"/>
</dbReference>
<comment type="caution">
    <text evidence="2">The sequence shown here is derived from an EMBL/GenBank/DDBJ whole genome shotgun (WGS) entry which is preliminary data.</text>
</comment>
<dbReference type="RefSeq" id="WP_264715098.1">
    <property type="nucleotide sequence ID" value="NZ_JAPDNT010000018.1"/>
</dbReference>
<accession>A0AA41YMN7</accession>
<dbReference type="Pfam" id="PF01527">
    <property type="entry name" value="HTH_Tnp_1"/>
    <property type="match status" value="1"/>
</dbReference>
<dbReference type="PANTHER" id="PTHR37936:SF3">
    <property type="entry name" value="TRANSPOSASE INSC FOR INSERTION ELEMENT IS2A-RELATED"/>
    <property type="match status" value="1"/>
</dbReference>
<dbReference type="GO" id="GO:0043565">
    <property type="term" value="F:sequence-specific DNA binding"/>
    <property type="evidence" value="ECO:0007669"/>
    <property type="project" value="InterPro"/>
</dbReference>
<dbReference type="PANTHER" id="PTHR37936">
    <property type="entry name" value="TRANSPOSASE INSC FOR INSERTION ELEMENT IS2A-RELATED"/>
    <property type="match status" value="1"/>
</dbReference>
<organism evidence="2 3">
    <name type="scientific">Limobrevibacterium gyesilva</name>
    <dbReference type="NCBI Taxonomy" id="2991712"/>
    <lineage>
        <taxon>Bacteria</taxon>
        <taxon>Pseudomonadati</taxon>
        <taxon>Pseudomonadota</taxon>
        <taxon>Alphaproteobacteria</taxon>
        <taxon>Acetobacterales</taxon>
        <taxon>Acetobacteraceae</taxon>
        <taxon>Limobrevibacterium</taxon>
    </lineage>
</organism>
<keyword evidence="3" id="KW-1185">Reference proteome</keyword>
<dbReference type="EMBL" id="JAPDNT010000018">
    <property type="protein sequence ID" value="MCW3476319.1"/>
    <property type="molecule type" value="Genomic_DNA"/>
</dbReference>
<sequence length="138" mass="14899">MDGVVEIITGRERRRRWSLEAKLRIVAETQEPGSLVRAVAARHGVCESLVFTWRRQVRDGLLTASEMPVFMPVQVFEAPLSGAGPGRSEQPSVPAPAPTPSRPQAGLIEIELGGGRQVRVGSDVNLAALRRVLAALRG</sequence>
<dbReference type="InterPro" id="IPR002514">
    <property type="entry name" value="Transposase_8"/>
</dbReference>
<dbReference type="Proteomes" id="UP001165679">
    <property type="component" value="Unassembled WGS sequence"/>
</dbReference>
<proteinExistence type="predicted"/>
<dbReference type="InterPro" id="IPR010921">
    <property type="entry name" value="Trp_repressor/repl_initiator"/>
</dbReference>